<dbReference type="SUPFAM" id="SSF47240">
    <property type="entry name" value="Ferritin-like"/>
    <property type="match status" value="1"/>
</dbReference>
<name>A0A2S3VXY4_9PROT</name>
<protein>
    <submittedName>
        <fullName evidence="1">1,2-phenylacetyl-CoA epoxidase, subunit C</fullName>
    </submittedName>
</protein>
<evidence type="ECO:0000313" key="2">
    <source>
        <dbReference type="Proteomes" id="UP000237344"/>
    </source>
</evidence>
<dbReference type="GO" id="GO:0010124">
    <property type="term" value="P:phenylacetate catabolic process"/>
    <property type="evidence" value="ECO:0007669"/>
    <property type="project" value="InterPro"/>
</dbReference>
<gene>
    <name evidence="1" type="primary">paaC</name>
    <name evidence="1" type="ORF">KMAL_28890</name>
</gene>
<proteinExistence type="predicted"/>
<dbReference type="RefSeq" id="WP_014106210.1">
    <property type="nucleotide sequence ID" value="NZ_NKUE01000045.1"/>
</dbReference>
<dbReference type="GO" id="GO:0005829">
    <property type="term" value="C:cytosol"/>
    <property type="evidence" value="ECO:0007669"/>
    <property type="project" value="TreeGrafter"/>
</dbReference>
<dbReference type="AlphaFoldDB" id="A0A2S3VXY4"/>
<keyword evidence="2" id="KW-1185">Reference proteome</keyword>
<reference evidence="1 2" key="1">
    <citation type="submission" date="2018-01" db="EMBL/GenBank/DDBJ databases">
        <title>Draft Genome Sequence of Komagataeibacter maltaceti LMG 1529, a Vinegar Producing Acetic Acid Bacterium Isolated from Malt Vinegar Brewery Acetifiers.</title>
        <authorList>
            <person name="Zhang Q."/>
            <person name="Hollensteiner J."/>
            <person name="Poehlein A."/>
            <person name="Daniel R."/>
        </authorList>
    </citation>
    <scope>NUCLEOTIDE SEQUENCE [LARGE SCALE GENOMIC DNA]</scope>
    <source>
        <strain evidence="1 2">LMG 1529</strain>
    </source>
</reference>
<organism evidence="1 2">
    <name type="scientific">Novacetimonas maltaceti</name>
    <dbReference type="NCBI Taxonomy" id="1203393"/>
    <lineage>
        <taxon>Bacteria</taxon>
        <taxon>Pseudomonadati</taxon>
        <taxon>Pseudomonadota</taxon>
        <taxon>Alphaproteobacteria</taxon>
        <taxon>Acetobacterales</taxon>
        <taxon>Acetobacteraceae</taxon>
        <taxon>Novacetimonas</taxon>
    </lineage>
</organism>
<comment type="caution">
    <text evidence="1">The sequence shown here is derived from an EMBL/GenBank/DDBJ whole genome shotgun (WGS) entry which is preliminary data.</text>
</comment>
<sequence>MLEDKKNQLPKSAAFTLTLADSCFIQTQRLCQWCGQAPSLEEEMAISNIALDTLSYARYLYQETINRVELPETPDTLVFKRDARQYRNFRFIELPQYSFADLVLRNLIFSSFLQNMFQRNKIADEKFYSFSEKAIVEIQYHVDHAHNWIRRLSVGTAIAKQRIQSALDIVWPHTRELSLFSEEFDVTDHLQSQTRCSWHHRATDLLREVGLALPSLPDRYRCGYDGYHTEHLGRLISETQSVYREFPGGIW</sequence>
<dbReference type="PANTHER" id="PTHR30458:SF0">
    <property type="entry name" value="1,2-PHENYLACETYL-COA EPOXIDASE, SUBUNIT C"/>
    <property type="match status" value="1"/>
</dbReference>
<dbReference type="PANTHER" id="PTHR30458">
    <property type="entry name" value="PHENYLACETIC ACID DEGRADATION PROTEIN PAA"/>
    <property type="match status" value="1"/>
</dbReference>
<dbReference type="InterPro" id="IPR052703">
    <property type="entry name" value="Aromatic_CoA_ox/epox"/>
</dbReference>
<evidence type="ECO:0000313" key="1">
    <source>
        <dbReference type="EMBL" id="POF61494.1"/>
    </source>
</evidence>
<dbReference type="NCBIfam" id="TIGR02158">
    <property type="entry name" value="PA_CoA_Oxy3"/>
    <property type="match status" value="1"/>
</dbReference>
<dbReference type="InterPro" id="IPR007814">
    <property type="entry name" value="PaaA_PaaC"/>
</dbReference>
<accession>A0A2S3VXY4</accession>
<dbReference type="Pfam" id="PF05138">
    <property type="entry name" value="PaaA_PaaC"/>
    <property type="match status" value="1"/>
</dbReference>
<dbReference type="Proteomes" id="UP000237344">
    <property type="component" value="Unassembled WGS sequence"/>
</dbReference>
<dbReference type="InterPro" id="IPR009078">
    <property type="entry name" value="Ferritin-like_SF"/>
</dbReference>
<dbReference type="EMBL" id="POTC01000065">
    <property type="protein sequence ID" value="POF61494.1"/>
    <property type="molecule type" value="Genomic_DNA"/>
</dbReference>
<dbReference type="InterPro" id="IPR012347">
    <property type="entry name" value="Ferritin-like"/>
</dbReference>
<dbReference type="Gene3D" id="1.20.1260.10">
    <property type="match status" value="1"/>
</dbReference>
<dbReference type="InterPro" id="IPR011882">
    <property type="entry name" value="PaaC"/>
</dbReference>